<protein>
    <recommendedName>
        <fullName evidence="3">NADPH-dependent FMN reductase-like domain-containing protein</fullName>
    </recommendedName>
</protein>
<dbReference type="AlphaFoldDB" id="A0A2V4A3I9"/>
<keyword evidence="1" id="KW-0285">Flavoprotein</keyword>
<dbReference type="PANTHER" id="PTHR43278:SF4">
    <property type="entry name" value="NAD(P)H-DEPENDENT FMN-CONTAINING OXIDOREDUCTASE YWQN-RELATED"/>
    <property type="match status" value="1"/>
</dbReference>
<dbReference type="Pfam" id="PF03358">
    <property type="entry name" value="FMN_red"/>
    <property type="match status" value="1"/>
</dbReference>
<keyword evidence="5" id="KW-1185">Reference proteome</keyword>
<dbReference type="GO" id="GO:0016491">
    <property type="term" value="F:oxidoreductase activity"/>
    <property type="evidence" value="ECO:0007669"/>
    <property type="project" value="InterPro"/>
</dbReference>
<evidence type="ECO:0000313" key="4">
    <source>
        <dbReference type="EMBL" id="PXY03152.1"/>
    </source>
</evidence>
<dbReference type="PANTHER" id="PTHR43278">
    <property type="entry name" value="NAD(P)H-DEPENDENT FMN-CONTAINING OXIDOREDUCTASE YWQN-RELATED"/>
    <property type="match status" value="1"/>
</dbReference>
<evidence type="ECO:0000256" key="2">
    <source>
        <dbReference type="ARBA" id="ARBA00022643"/>
    </source>
</evidence>
<reference evidence="4 5" key="1">
    <citation type="submission" date="2018-05" db="EMBL/GenBank/DDBJ databases">
        <title>Marinifilum breve JC075T sp. nov., a marine bacterium isolated from Yongle Blue Hole in the South China Sea.</title>
        <authorList>
            <person name="Fu T."/>
        </authorList>
    </citation>
    <scope>NUCLEOTIDE SEQUENCE [LARGE SCALE GENOMIC DNA]</scope>
    <source>
        <strain evidence="4 5">JC075</strain>
    </source>
</reference>
<sequence length="210" mass="23222">MGKIIGFSGSPTKGGVMESAMIKVMESSGHDYELIRLSKKQIKFCTGCVACASTNQCVFRDDMDELLKKFMDADAVVFGGITRHNGVNAIMKNFMERFSPLFHRKMLSKGKPVAILSSGLATAHEAYRDMAEFVQNFRMEEVGSLETGGNASCYKCGFGETCAYSAFLAINGKDAKLSDDPYYYFDRDSECVQKAEDLGKSIAKRLKEKN</sequence>
<gene>
    <name evidence="4" type="ORF">DF185_03440</name>
</gene>
<comment type="caution">
    <text evidence="4">The sequence shown here is derived from an EMBL/GenBank/DDBJ whole genome shotgun (WGS) entry which is preliminary data.</text>
</comment>
<name>A0A2V4A3I9_9BACT</name>
<dbReference type="EMBL" id="QFLI01000001">
    <property type="protein sequence ID" value="PXY03152.1"/>
    <property type="molecule type" value="Genomic_DNA"/>
</dbReference>
<dbReference type="Gene3D" id="3.40.50.360">
    <property type="match status" value="1"/>
</dbReference>
<keyword evidence="2" id="KW-0288">FMN</keyword>
<dbReference type="Proteomes" id="UP000248079">
    <property type="component" value="Unassembled WGS sequence"/>
</dbReference>
<evidence type="ECO:0000256" key="1">
    <source>
        <dbReference type="ARBA" id="ARBA00022630"/>
    </source>
</evidence>
<dbReference type="InterPro" id="IPR005025">
    <property type="entry name" value="FMN_Rdtase-like_dom"/>
</dbReference>
<proteinExistence type="predicted"/>
<accession>A0A2V4A3I9</accession>
<evidence type="ECO:0000259" key="3">
    <source>
        <dbReference type="Pfam" id="PF03358"/>
    </source>
</evidence>
<dbReference type="InterPro" id="IPR051796">
    <property type="entry name" value="ISF_SsuE-like"/>
</dbReference>
<dbReference type="OrthoDB" id="9805976at2"/>
<organism evidence="4 5">
    <name type="scientific">Marinifilum breve</name>
    <dbReference type="NCBI Taxonomy" id="2184082"/>
    <lineage>
        <taxon>Bacteria</taxon>
        <taxon>Pseudomonadati</taxon>
        <taxon>Bacteroidota</taxon>
        <taxon>Bacteroidia</taxon>
        <taxon>Marinilabiliales</taxon>
        <taxon>Marinifilaceae</taxon>
    </lineage>
</organism>
<dbReference type="RefSeq" id="WP_110359307.1">
    <property type="nucleotide sequence ID" value="NZ_QFLI01000001.1"/>
</dbReference>
<dbReference type="InterPro" id="IPR029039">
    <property type="entry name" value="Flavoprotein-like_sf"/>
</dbReference>
<dbReference type="SUPFAM" id="SSF52218">
    <property type="entry name" value="Flavoproteins"/>
    <property type="match status" value="1"/>
</dbReference>
<evidence type="ECO:0000313" key="5">
    <source>
        <dbReference type="Proteomes" id="UP000248079"/>
    </source>
</evidence>
<feature type="domain" description="NADPH-dependent FMN reductase-like" evidence="3">
    <location>
        <begin position="3"/>
        <end position="139"/>
    </location>
</feature>